<gene>
    <name evidence="2" type="ORF">PFNF135_03797</name>
</gene>
<accession>W4IE38</accession>
<dbReference type="OrthoDB" id="379139at2759"/>
<proteinExistence type="predicted"/>
<evidence type="ECO:0000313" key="2">
    <source>
        <dbReference type="EMBL" id="ETW41642.1"/>
    </source>
</evidence>
<organism evidence="2 3">
    <name type="scientific">Plasmodium falciparum NF135/5.C10</name>
    <dbReference type="NCBI Taxonomy" id="1036726"/>
    <lineage>
        <taxon>Eukaryota</taxon>
        <taxon>Sar</taxon>
        <taxon>Alveolata</taxon>
        <taxon>Apicomplexa</taxon>
        <taxon>Aconoidasida</taxon>
        <taxon>Haemosporida</taxon>
        <taxon>Plasmodiidae</taxon>
        <taxon>Plasmodium</taxon>
        <taxon>Plasmodium (Laverania)</taxon>
    </lineage>
</organism>
<keyword evidence="1" id="KW-1133">Transmembrane helix</keyword>
<dbReference type="Pfam" id="PF02009">
    <property type="entry name" value="RIFIN"/>
    <property type="match status" value="1"/>
</dbReference>
<keyword evidence="1" id="KW-0812">Transmembrane</keyword>
<reference evidence="2 3" key="2">
    <citation type="submission" date="2013-02" db="EMBL/GenBank/DDBJ databases">
        <title>The Genome Sequence of Plasmodium falciparum NF135/5.C10.</title>
        <authorList>
            <consortium name="The Broad Institute Genome Sequencing Platform"/>
            <consortium name="The Broad Institute Genome Sequencing Center for Infectious Disease"/>
            <person name="Neafsey D."/>
            <person name="Cheeseman I."/>
            <person name="Volkman S."/>
            <person name="Adams J."/>
            <person name="Walker B."/>
            <person name="Young S.K."/>
            <person name="Zeng Q."/>
            <person name="Gargeya S."/>
            <person name="Fitzgerald M."/>
            <person name="Haas B."/>
            <person name="Abouelleil A."/>
            <person name="Alvarado L."/>
            <person name="Arachchi H.M."/>
            <person name="Berlin A.M."/>
            <person name="Chapman S.B."/>
            <person name="Dewar J."/>
            <person name="Goldberg J."/>
            <person name="Griggs A."/>
            <person name="Gujja S."/>
            <person name="Hansen M."/>
            <person name="Howarth C."/>
            <person name="Imamovic A."/>
            <person name="Larimer J."/>
            <person name="McCowan C."/>
            <person name="Murphy C."/>
            <person name="Neiman D."/>
            <person name="Pearson M."/>
            <person name="Priest M."/>
            <person name="Roberts A."/>
            <person name="Saif S."/>
            <person name="Shea T."/>
            <person name="Sisk P."/>
            <person name="Sykes S."/>
            <person name="Wortman J."/>
            <person name="Nusbaum C."/>
            <person name="Birren B."/>
        </authorList>
    </citation>
    <scope>NUCLEOTIDE SEQUENCE [LARGE SCALE GENOMIC DNA]</scope>
    <source>
        <strain evidence="2 3">NF135/5.C10</strain>
    </source>
</reference>
<dbReference type="Proteomes" id="UP000019114">
    <property type="component" value="Unassembled WGS sequence"/>
</dbReference>
<protein>
    <recommendedName>
        <fullName evidence="4">Surface antigen</fullName>
    </recommendedName>
</protein>
<evidence type="ECO:0000313" key="3">
    <source>
        <dbReference type="Proteomes" id="UP000019114"/>
    </source>
</evidence>
<evidence type="ECO:0000256" key="1">
    <source>
        <dbReference type="SAM" id="Phobius"/>
    </source>
</evidence>
<evidence type="ECO:0008006" key="4">
    <source>
        <dbReference type="Google" id="ProtNLM"/>
    </source>
</evidence>
<dbReference type="AlphaFoldDB" id="W4IE38"/>
<dbReference type="EMBL" id="KI926056">
    <property type="protein sequence ID" value="ETW41642.1"/>
    <property type="molecule type" value="Genomic_DNA"/>
</dbReference>
<sequence length="190" mass="20720">MADKVEKGCLRCGGILGAAVPELGLIGGTVVYDAAVNAATKAGMKAALDGLIGVPGLELLLQEKFTELVTTTNFQCPNALMGLVQNVKNTYCVDDALTTKLFCFFNPNPDRNAIWYATTVREAAEEGTRAYATKFIAEASPNTFLTNPYVAASIAIMIIVAIILVIYLILRCRRKHKMKKKLQYIKLLKE</sequence>
<feature type="transmembrane region" description="Helical" evidence="1">
    <location>
        <begin position="149"/>
        <end position="170"/>
    </location>
</feature>
<dbReference type="InterPro" id="IPR006373">
    <property type="entry name" value="VSA_Rifin"/>
</dbReference>
<reference evidence="2 3" key="1">
    <citation type="submission" date="2013-02" db="EMBL/GenBank/DDBJ databases">
        <title>The Genome Annotation of Plasmodium falciparum NF135/5.C10.</title>
        <authorList>
            <consortium name="The Broad Institute Genome Sequencing Platform"/>
            <consortium name="The Broad Institute Genome Sequencing Center for Infectious Disease"/>
            <person name="Neafsey D."/>
            <person name="Hoffman S."/>
            <person name="Volkman S."/>
            <person name="Rosenthal P."/>
            <person name="Walker B."/>
            <person name="Young S.K."/>
            <person name="Zeng Q."/>
            <person name="Gargeya S."/>
            <person name="Fitzgerald M."/>
            <person name="Haas B."/>
            <person name="Abouelleil A."/>
            <person name="Allen A.W."/>
            <person name="Alvarado L."/>
            <person name="Arachchi H.M."/>
            <person name="Berlin A.M."/>
            <person name="Chapman S.B."/>
            <person name="Gainer-Dewar J."/>
            <person name="Goldberg J."/>
            <person name="Griggs A."/>
            <person name="Gujja S."/>
            <person name="Hansen M."/>
            <person name="Howarth C."/>
            <person name="Imamovic A."/>
            <person name="Ireland A."/>
            <person name="Larimer J."/>
            <person name="McCowan C."/>
            <person name="Murphy C."/>
            <person name="Pearson M."/>
            <person name="Poon T.W."/>
            <person name="Priest M."/>
            <person name="Roberts A."/>
            <person name="Saif S."/>
            <person name="Shea T."/>
            <person name="Sisk P."/>
            <person name="Sykes S."/>
            <person name="Wortman J."/>
            <person name="Nusbaum C."/>
            <person name="Birren B."/>
        </authorList>
    </citation>
    <scope>NUCLEOTIDE SEQUENCE [LARGE SCALE GENOMIC DNA]</scope>
    <source>
        <strain evidence="2 3">NF135/5.C10</strain>
    </source>
</reference>
<name>W4IE38_PLAFA</name>
<keyword evidence="1" id="KW-0472">Membrane</keyword>